<comment type="caution">
    <text evidence="3">The sequence shown here is derived from an EMBL/GenBank/DDBJ whole genome shotgun (WGS) entry which is preliminary data.</text>
</comment>
<dbReference type="OrthoDB" id="9780606at2"/>
<evidence type="ECO:0000259" key="2">
    <source>
        <dbReference type="Pfam" id="PF12705"/>
    </source>
</evidence>
<protein>
    <submittedName>
        <fullName evidence="3">Double-strand break repair protein AddB</fullName>
    </submittedName>
</protein>
<feature type="region of interest" description="Disordered" evidence="1">
    <location>
        <begin position="1"/>
        <end position="31"/>
    </location>
</feature>
<gene>
    <name evidence="3" type="primary">addB</name>
    <name evidence="3" type="ORF">DKG75_13970</name>
</gene>
<organism evidence="3 4">
    <name type="scientific">Zavarzinia compransoris</name>
    <dbReference type="NCBI Taxonomy" id="1264899"/>
    <lineage>
        <taxon>Bacteria</taxon>
        <taxon>Pseudomonadati</taxon>
        <taxon>Pseudomonadota</taxon>
        <taxon>Alphaproteobacteria</taxon>
        <taxon>Rhodospirillales</taxon>
        <taxon>Zavarziniaceae</taxon>
        <taxon>Zavarzinia</taxon>
    </lineage>
</organism>
<evidence type="ECO:0000256" key="1">
    <source>
        <dbReference type="SAM" id="MobiDB-lite"/>
    </source>
</evidence>
<dbReference type="Proteomes" id="UP000246077">
    <property type="component" value="Unassembled WGS sequence"/>
</dbReference>
<evidence type="ECO:0000313" key="4">
    <source>
        <dbReference type="Proteomes" id="UP000246077"/>
    </source>
</evidence>
<dbReference type="Pfam" id="PF12705">
    <property type="entry name" value="PDDEXK_1"/>
    <property type="match status" value="1"/>
</dbReference>
<dbReference type="AlphaFoldDB" id="A0A317DXX1"/>
<reference evidence="4" key="1">
    <citation type="submission" date="2018-05" db="EMBL/GenBank/DDBJ databases">
        <title>Zavarzinia sp. HR-AS.</title>
        <authorList>
            <person name="Lee Y."/>
            <person name="Jeon C.O."/>
        </authorList>
    </citation>
    <scope>NUCLEOTIDE SEQUENCE [LARGE SCALE GENOMIC DNA]</scope>
    <source>
        <strain evidence="4">DSM 1231</strain>
    </source>
</reference>
<dbReference type="InterPro" id="IPR014153">
    <property type="entry name" value="Ds_break_AddB"/>
</dbReference>
<proteinExistence type="predicted"/>
<feature type="domain" description="PD-(D/E)XK endonuclease-like" evidence="2">
    <location>
        <begin position="737"/>
        <end position="985"/>
    </location>
</feature>
<dbReference type="NCBIfam" id="TIGR02786">
    <property type="entry name" value="addB_alphas"/>
    <property type="match status" value="1"/>
</dbReference>
<dbReference type="InterPro" id="IPR027417">
    <property type="entry name" value="P-loop_NTPase"/>
</dbReference>
<dbReference type="SUPFAM" id="SSF52540">
    <property type="entry name" value="P-loop containing nucleoside triphosphate hydrolases"/>
    <property type="match status" value="1"/>
</dbReference>
<dbReference type="InterPro" id="IPR011604">
    <property type="entry name" value="PDDEXK-like_dom_sf"/>
</dbReference>
<evidence type="ECO:0000313" key="3">
    <source>
        <dbReference type="EMBL" id="PWR19577.1"/>
    </source>
</evidence>
<dbReference type="EMBL" id="QGLF01000004">
    <property type="protein sequence ID" value="PWR19577.1"/>
    <property type="molecule type" value="Genomic_DNA"/>
</dbReference>
<dbReference type="InterPro" id="IPR038726">
    <property type="entry name" value="PDDEXK_AddAB-type"/>
</dbReference>
<keyword evidence="4" id="KW-1185">Reference proteome</keyword>
<accession>A0A317DXX1</accession>
<sequence>MSARSLPSPRRRPPLPAPFERLDPSRLPPVTGRPRLFTIPAGQSFVDTLADTLLDRAGADPLDLAATLILVPTRRAARSLREAFLRRSRGRAVLLPRLRPLGDADEEELTLAGREDTLDLPPAIEPLARKFLLARLVMGWWRARGEAADLGAAVAHAGELARLIDEMETEGADWAALDGVVPDALAGHWQATLDFLKIAARDYWPEIRDAHGAMDPASRRNQLLLLQAEQWRAAPPAHPVIVAGSTGSIPATAHLMSVVARLPRGAVILPGFDAAMSDDDWQKLDPGHPQWTMREVLERLRADRAEVGLWPGGGPVPAPGPRQALLAEALAPAVTTERWSATSRDLDLDAALAGVTRIDAADSPAEARAIALLMRGQLEQPGQTAMLVTPDRKLARRVAAELSRWSVEVDDSAGTALAASVPGAFLRLVLAMVAGGFAPLDLLACLKHPLAALGLPRGDMLRALRRLERRVLRGIRPAPGLASLRAIAREEEVPAGVLDLIDRLEDACAALARALAGGTGDLAGMVTAHITAAEQVAATDAAPGAEALWRGDAGEAAAGLVQDMLAAAATLGPVPARDYAGLFETLAGAVTVRPSHGLHPRLRILGPQEARLEAADLVILGGLNEGGWPAEPPADPWASRAMRRDLGLPPLEKRLGQAAHDFATLAAAPRVVLTRATKVDLSPTVPSRWLRRLEALVPRGLWQAGPAPGWALSLDPPEGAPWPEPAPRPPVEARPVTFSVSDIELLVRDPYALYAKRVLRLRPLDPIDAPPGAADRGNIIHDVLDSFLGGALRGPLPPDAVERLEAIGEAAFARYSDRPAVRSFWWPRFRAVARWFVAVEDQRRLMGIVTLAVETEGALSIVAGGREHRITARADRIDGRPDGYAVVIDYKTGTPPTKSQMQAGYRPQLPLEGAMIARGGFPAVAARPVGGIEVWQLKGGRPPGRIAAIADGDTDSLVEQALEGVARLLARYADRAQPYLATPNPKQAAYGDYDHLARVGEWGQGEGGA</sequence>
<dbReference type="Gene3D" id="3.90.320.10">
    <property type="match status" value="1"/>
</dbReference>
<name>A0A317DXX1_9PROT</name>